<name>A0A8J7U2U9_9BACT</name>
<dbReference type="RefSeq" id="WP_207857024.1">
    <property type="nucleotide sequence ID" value="NZ_JAFREP010000003.1"/>
</dbReference>
<gene>
    <name evidence="1" type="ORF">J3U88_04205</name>
</gene>
<keyword evidence="2" id="KW-1185">Reference proteome</keyword>
<evidence type="ECO:0000313" key="2">
    <source>
        <dbReference type="Proteomes" id="UP000664417"/>
    </source>
</evidence>
<dbReference type="EMBL" id="JAFREP010000003">
    <property type="protein sequence ID" value="MBO1317653.1"/>
    <property type="molecule type" value="Genomic_DNA"/>
</dbReference>
<dbReference type="Proteomes" id="UP000664417">
    <property type="component" value="Unassembled WGS sequence"/>
</dbReference>
<protein>
    <submittedName>
        <fullName evidence="1">Uncharacterized protein</fullName>
    </submittedName>
</protein>
<evidence type="ECO:0000313" key="1">
    <source>
        <dbReference type="EMBL" id="MBO1317653.1"/>
    </source>
</evidence>
<sequence length="255" mass="28862">MVQKRTLDQIDIYDHDLYKNLNLPLIDLAIDIVARNNTRFTVFPNSKGIARIINLLEWQAHAYHEYLDGDGIFVDQIVHIALHQAVDTLTGGRHPEGALLAEAFASASDLYLLGNIAKTGEETDFVVDTMESLGSYYEMYADGETGLNALLEQLLADPFQTMINVADYLMQFCQPLLYSGSVPEITDEIQRLEQNGFYPLVHHYNTTNWILTIRSQYPQWYPDPVGVGTIKKRLSQSETHFLGCIREVVLGLHEA</sequence>
<dbReference type="AlphaFoldDB" id="A0A8J7U2U9"/>
<reference evidence="1" key="1">
    <citation type="submission" date="2021-03" db="EMBL/GenBank/DDBJ databases">
        <authorList>
            <person name="Wang G."/>
        </authorList>
    </citation>
    <scope>NUCLEOTIDE SEQUENCE</scope>
    <source>
        <strain evidence="1">KCTC 12899</strain>
    </source>
</reference>
<proteinExistence type="predicted"/>
<comment type="caution">
    <text evidence="1">The sequence shown here is derived from an EMBL/GenBank/DDBJ whole genome shotgun (WGS) entry which is preliminary data.</text>
</comment>
<organism evidence="1 2">
    <name type="scientific">Acanthopleuribacter pedis</name>
    <dbReference type="NCBI Taxonomy" id="442870"/>
    <lineage>
        <taxon>Bacteria</taxon>
        <taxon>Pseudomonadati</taxon>
        <taxon>Acidobacteriota</taxon>
        <taxon>Holophagae</taxon>
        <taxon>Acanthopleuribacterales</taxon>
        <taxon>Acanthopleuribacteraceae</taxon>
        <taxon>Acanthopleuribacter</taxon>
    </lineage>
</organism>
<accession>A0A8J7U2U9</accession>